<evidence type="ECO:0000313" key="2">
    <source>
        <dbReference type="RefSeq" id="XP_073774698.1"/>
    </source>
</evidence>
<evidence type="ECO:0000313" key="1">
    <source>
        <dbReference type="Proteomes" id="UP000000437"/>
    </source>
</evidence>
<protein>
    <submittedName>
        <fullName evidence="2">5-hydroxytryptamine receptor 3A</fullName>
    </submittedName>
</protein>
<accession>A0AC58GYA1</accession>
<proteinExistence type="predicted"/>
<organism evidence="1 2">
    <name type="scientific">Danio rerio</name>
    <name type="common">Zebrafish</name>
    <name type="synonym">Brachydanio rerio</name>
    <dbReference type="NCBI Taxonomy" id="7955"/>
    <lineage>
        <taxon>Eukaryota</taxon>
        <taxon>Metazoa</taxon>
        <taxon>Chordata</taxon>
        <taxon>Craniata</taxon>
        <taxon>Vertebrata</taxon>
        <taxon>Euteleostomi</taxon>
        <taxon>Actinopterygii</taxon>
        <taxon>Neopterygii</taxon>
        <taxon>Teleostei</taxon>
        <taxon>Ostariophysi</taxon>
        <taxon>Cypriniformes</taxon>
        <taxon>Danionidae</taxon>
        <taxon>Danioninae</taxon>
        <taxon>Danio</taxon>
    </lineage>
</organism>
<gene>
    <name evidence="2" type="primary">LOC137490453</name>
</gene>
<keyword evidence="1" id="KW-1185">Reference proteome</keyword>
<keyword evidence="2" id="KW-0675">Receptor</keyword>
<dbReference type="Proteomes" id="UP000000437">
    <property type="component" value="Chromosome 12"/>
</dbReference>
<reference evidence="2" key="1">
    <citation type="submission" date="2025-08" db="UniProtKB">
        <authorList>
            <consortium name="RefSeq"/>
        </authorList>
    </citation>
    <scope>IDENTIFICATION</scope>
    <source>
        <strain evidence="2">Tuebingen</strain>
        <tissue evidence="2">Fibroblasts and whole tissue</tissue>
    </source>
</reference>
<name>A0AC58GYA1_DANRE</name>
<sequence length="231" mass="26490">MSLVSASVFCLLLLIDGVLSKQVCSKQDVLDYLNLTRGNEKFTTCRPPLDWTKPTIVYFDIHLFCILSVIEKSQIFVPFLWMTARWNNDLILWDPKDFCGITNVVLPKEMLWVPDLFILEAIEKEEGLPNPYLTITYDGNVTMEDDHKIISTCALNVHKFPFDTQTCHITVFSVNHSDKEIKLVPASNSTKATQMARDLLLTQGEWELLNISVSNQNMLYEGQSFQTLKYT</sequence>
<dbReference type="RefSeq" id="XP_073774698.1">
    <property type="nucleotide sequence ID" value="XM_073918597.1"/>
</dbReference>